<comment type="caution">
    <text evidence="1">The sequence shown here is derived from an EMBL/GenBank/DDBJ whole genome shotgun (WGS) entry which is preliminary data.</text>
</comment>
<proteinExistence type="predicted"/>
<accession>A0A562INM1</accession>
<evidence type="ECO:0000313" key="2">
    <source>
        <dbReference type="Proteomes" id="UP000321490"/>
    </source>
</evidence>
<dbReference type="Proteomes" id="UP000321490">
    <property type="component" value="Unassembled WGS sequence"/>
</dbReference>
<name>A0A562INM1_9ACTN</name>
<organism evidence="1 2">
    <name type="scientific">Modestobacter roseus</name>
    <dbReference type="NCBI Taxonomy" id="1181884"/>
    <lineage>
        <taxon>Bacteria</taxon>
        <taxon>Bacillati</taxon>
        <taxon>Actinomycetota</taxon>
        <taxon>Actinomycetes</taxon>
        <taxon>Geodermatophilales</taxon>
        <taxon>Geodermatophilaceae</taxon>
        <taxon>Modestobacter</taxon>
    </lineage>
</organism>
<reference evidence="1 2" key="1">
    <citation type="submission" date="2019-07" db="EMBL/GenBank/DDBJ databases">
        <title>R&amp;d 2014.</title>
        <authorList>
            <person name="Klenk H.-P."/>
        </authorList>
    </citation>
    <scope>NUCLEOTIDE SEQUENCE [LARGE SCALE GENOMIC DNA]</scope>
    <source>
        <strain evidence="1 2">DSM 45764</strain>
    </source>
</reference>
<sequence length="131" mass="13179">MLLVGLLSGCGPLVQTACPAIGWSNGLRVELPGEWAAGDPVSVLVTCPSPCTLEVREDQPAVEGRELVADVAGGTASVAFPMTSPDSVVVTVLAADGAVLAERDADLDWVRVGGTEECGGPAEAAVEVPAP</sequence>
<keyword evidence="2" id="KW-1185">Reference proteome</keyword>
<protein>
    <submittedName>
        <fullName evidence="1">Uncharacterized protein</fullName>
    </submittedName>
</protein>
<gene>
    <name evidence="1" type="ORF">JD78_01117</name>
</gene>
<evidence type="ECO:0000313" key="1">
    <source>
        <dbReference type="EMBL" id="TWH72601.1"/>
    </source>
</evidence>
<dbReference type="AlphaFoldDB" id="A0A562INM1"/>
<dbReference type="EMBL" id="VLKF01000001">
    <property type="protein sequence ID" value="TWH72601.1"/>
    <property type="molecule type" value="Genomic_DNA"/>
</dbReference>